<evidence type="ECO:0000313" key="1">
    <source>
        <dbReference type="EMBL" id="TYD42321.1"/>
    </source>
</evidence>
<gene>
    <name evidence="1" type="ORF">CJF24_16355</name>
</gene>
<accession>A0ABY3MIE6</accession>
<comment type="caution">
    <text evidence="1">The sequence shown here is derived from an EMBL/GenBank/DDBJ whole genome shotgun (WGS) entry which is preliminary data.</text>
</comment>
<dbReference type="EMBL" id="NQMC01000053">
    <property type="protein sequence ID" value="TYD42321.1"/>
    <property type="molecule type" value="Genomic_DNA"/>
</dbReference>
<organism evidence="1 2">
    <name type="scientific">Aeromonas veronii</name>
    <dbReference type="NCBI Taxonomy" id="654"/>
    <lineage>
        <taxon>Bacteria</taxon>
        <taxon>Pseudomonadati</taxon>
        <taxon>Pseudomonadota</taxon>
        <taxon>Gammaproteobacteria</taxon>
        <taxon>Aeromonadales</taxon>
        <taxon>Aeromonadaceae</taxon>
        <taxon>Aeromonas</taxon>
    </lineage>
</organism>
<proteinExistence type="predicted"/>
<keyword evidence="2" id="KW-1185">Reference proteome</keyword>
<protein>
    <submittedName>
        <fullName evidence="1">Uncharacterized protein</fullName>
    </submittedName>
</protein>
<evidence type="ECO:0000313" key="2">
    <source>
        <dbReference type="Proteomes" id="UP000323129"/>
    </source>
</evidence>
<reference evidence="1 2" key="1">
    <citation type="submission" date="2017-08" db="EMBL/GenBank/DDBJ databases">
        <title>Aeromonas veronii bv sobria strain NS22 whole genome sequencing.</title>
        <authorList>
            <person name="Katharios P."/>
            <person name="Ha V.Q."/>
            <person name="Smyrli M."/>
        </authorList>
    </citation>
    <scope>NUCLEOTIDE SEQUENCE [LARGE SCALE GENOMIC DNA]</scope>
    <source>
        <strain evidence="1 2">NS22</strain>
    </source>
</reference>
<name>A0ABY3MIE6_AERVE</name>
<sequence>MIKKNASDIPFACFVFNVLQHLDIDFRRELIAVFLHENNSFEDFQMLDYELTTRSWSGSRVPILDREKNFLESLLPLFNSIKFLKHKLYVEKQIENKEKLIEYEKKRDYLESR</sequence>
<dbReference type="Proteomes" id="UP000323129">
    <property type="component" value="Unassembled WGS sequence"/>
</dbReference>